<accession>A0A1R3ILQ8</accession>
<protein>
    <submittedName>
        <fullName evidence="3">Uncharacterized protein</fullName>
    </submittedName>
</protein>
<keyword evidence="4" id="KW-1185">Reference proteome</keyword>
<keyword evidence="2" id="KW-0812">Transmembrane</keyword>
<name>A0A1R3ILQ8_9ROSI</name>
<dbReference type="EMBL" id="AWUE01017972">
    <property type="protein sequence ID" value="OMO83507.1"/>
    <property type="molecule type" value="Genomic_DNA"/>
</dbReference>
<evidence type="ECO:0000256" key="2">
    <source>
        <dbReference type="SAM" id="Phobius"/>
    </source>
</evidence>
<feature type="transmembrane region" description="Helical" evidence="2">
    <location>
        <begin position="62"/>
        <end position="82"/>
    </location>
</feature>
<proteinExistence type="predicted"/>
<evidence type="ECO:0000256" key="1">
    <source>
        <dbReference type="SAM" id="MobiDB-lite"/>
    </source>
</evidence>
<feature type="region of interest" description="Disordered" evidence="1">
    <location>
        <begin position="1"/>
        <end position="21"/>
    </location>
</feature>
<dbReference type="Proteomes" id="UP000187203">
    <property type="component" value="Unassembled WGS sequence"/>
</dbReference>
<keyword evidence="2" id="KW-1133">Transmembrane helix</keyword>
<comment type="caution">
    <text evidence="3">The sequence shown here is derived from an EMBL/GenBank/DDBJ whole genome shotgun (WGS) entry which is preliminary data.</text>
</comment>
<sequence>MDAVHAPPAAAPPAPADPAAAEARLPPPLDFLFWSGALRASFVFFVVELLVYLFLDSFMRILFTLLISVVYGVVCYVCWGVRGGFDWTQVEIREFLLREWYMGYGMISRLDTFTDTRSPS</sequence>
<organism evidence="3 4">
    <name type="scientific">Corchorus olitorius</name>
    <dbReference type="NCBI Taxonomy" id="93759"/>
    <lineage>
        <taxon>Eukaryota</taxon>
        <taxon>Viridiplantae</taxon>
        <taxon>Streptophyta</taxon>
        <taxon>Embryophyta</taxon>
        <taxon>Tracheophyta</taxon>
        <taxon>Spermatophyta</taxon>
        <taxon>Magnoliopsida</taxon>
        <taxon>eudicotyledons</taxon>
        <taxon>Gunneridae</taxon>
        <taxon>Pentapetalae</taxon>
        <taxon>rosids</taxon>
        <taxon>malvids</taxon>
        <taxon>Malvales</taxon>
        <taxon>Malvaceae</taxon>
        <taxon>Grewioideae</taxon>
        <taxon>Apeibeae</taxon>
        <taxon>Corchorus</taxon>
    </lineage>
</organism>
<feature type="transmembrane region" description="Helical" evidence="2">
    <location>
        <begin position="31"/>
        <end position="55"/>
    </location>
</feature>
<evidence type="ECO:0000313" key="3">
    <source>
        <dbReference type="EMBL" id="OMO83507.1"/>
    </source>
</evidence>
<keyword evidence="2" id="KW-0472">Membrane</keyword>
<reference evidence="4" key="1">
    <citation type="submission" date="2013-09" db="EMBL/GenBank/DDBJ databases">
        <title>Corchorus olitorius genome sequencing.</title>
        <authorList>
            <person name="Alam M."/>
            <person name="Haque M.S."/>
            <person name="Islam M.S."/>
            <person name="Emdad E.M."/>
            <person name="Islam M.M."/>
            <person name="Ahmed B."/>
            <person name="Halim A."/>
            <person name="Hossen Q.M.M."/>
            <person name="Hossain M.Z."/>
            <person name="Ahmed R."/>
            <person name="Khan M.M."/>
            <person name="Islam R."/>
            <person name="Rashid M.M."/>
            <person name="Khan S.A."/>
            <person name="Rahman M.S."/>
            <person name="Alam M."/>
            <person name="Yahiya A.S."/>
            <person name="Khan M.S."/>
            <person name="Azam M.S."/>
            <person name="Haque T."/>
            <person name="Lashkar M.Z.H."/>
            <person name="Akhand A.I."/>
            <person name="Morshed G."/>
            <person name="Roy S."/>
            <person name="Uddin K.S."/>
            <person name="Rabeya T."/>
            <person name="Hossain A.S."/>
            <person name="Chowdhury A."/>
            <person name="Snigdha A.R."/>
            <person name="Mortoza M.S."/>
            <person name="Matin S.A."/>
            <person name="Hoque S.M.E."/>
            <person name="Islam M.K."/>
            <person name="Roy D.K."/>
            <person name="Haider R."/>
            <person name="Moosa M.M."/>
            <person name="Elias S.M."/>
            <person name="Hasan A.M."/>
            <person name="Jahan S."/>
            <person name="Shafiuddin M."/>
            <person name="Mahmood N."/>
            <person name="Shommy N.S."/>
        </authorList>
    </citation>
    <scope>NUCLEOTIDE SEQUENCE [LARGE SCALE GENOMIC DNA]</scope>
    <source>
        <strain evidence="4">cv. O-4</strain>
    </source>
</reference>
<gene>
    <name evidence="3" type="ORF">COLO4_22473</name>
</gene>
<dbReference type="AlphaFoldDB" id="A0A1R3ILQ8"/>
<evidence type="ECO:0000313" key="4">
    <source>
        <dbReference type="Proteomes" id="UP000187203"/>
    </source>
</evidence>